<sequence>MKLMKEVKRDRDGIRKGHKKWKRRETASTAQRKLPLSSTLKDPLAPLRGEMPLRGRNDHTLLPQSDPFLGLGLLFSIWRSHVAAWKQSPAGQLSSFHVHVQLKQGSTGGPHLHFPSSLVVGPAEVTFSNLVSTRKSPPRPEAITRSSTSRSHLEVHPAKQRGCPEKLPHSFIFQLEEVKESAVHMRKQRPRTRDPRSMRESRHVGKWCGSFTLNWRAEGRVAAATRQFFLVRVFGF</sequence>
<feature type="compositionally biased region" description="Basic and acidic residues" evidence="1">
    <location>
        <begin position="151"/>
        <end position="162"/>
    </location>
</feature>
<accession>A0A0L9U665</accession>
<evidence type="ECO:0000313" key="2">
    <source>
        <dbReference type="EMBL" id="KOM38261.1"/>
    </source>
</evidence>
<evidence type="ECO:0000313" key="3">
    <source>
        <dbReference type="Proteomes" id="UP000053144"/>
    </source>
</evidence>
<feature type="compositionally biased region" description="Polar residues" evidence="1">
    <location>
        <begin position="27"/>
        <end position="40"/>
    </location>
</feature>
<proteinExistence type="predicted"/>
<gene>
    <name evidence="2" type="ORF">LR48_Vigan03g164300</name>
</gene>
<dbReference type="EMBL" id="CM003373">
    <property type="protein sequence ID" value="KOM38261.1"/>
    <property type="molecule type" value="Genomic_DNA"/>
</dbReference>
<protein>
    <submittedName>
        <fullName evidence="2">Uncharacterized protein</fullName>
    </submittedName>
</protein>
<name>A0A0L9U665_PHAAN</name>
<dbReference type="Proteomes" id="UP000053144">
    <property type="component" value="Chromosome 3"/>
</dbReference>
<reference evidence="3" key="1">
    <citation type="journal article" date="2015" name="Proc. Natl. Acad. Sci. U.S.A.">
        <title>Genome sequencing of adzuki bean (Vigna angularis) provides insight into high starch and low fat accumulation and domestication.</title>
        <authorList>
            <person name="Yang K."/>
            <person name="Tian Z."/>
            <person name="Chen C."/>
            <person name="Luo L."/>
            <person name="Zhao B."/>
            <person name="Wang Z."/>
            <person name="Yu L."/>
            <person name="Li Y."/>
            <person name="Sun Y."/>
            <person name="Li W."/>
            <person name="Chen Y."/>
            <person name="Li Y."/>
            <person name="Zhang Y."/>
            <person name="Ai D."/>
            <person name="Zhao J."/>
            <person name="Shang C."/>
            <person name="Ma Y."/>
            <person name="Wu B."/>
            <person name="Wang M."/>
            <person name="Gao L."/>
            <person name="Sun D."/>
            <person name="Zhang P."/>
            <person name="Guo F."/>
            <person name="Wang W."/>
            <person name="Li Y."/>
            <person name="Wang J."/>
            <person name="Varshney R.K."/>
            <person name="Wang J."/>
            <person name="Ling H.Q."/>
            <person name="Wan P."/>
        </authorList>
    </citation>
    <scope>NUCLEOTIDE SEQUENCE</scope>
    <source>
        <strain evidence="3">cv. Jingnong 6</strain>
    </source>
</reference>
<dbReference type="Gramene" id="KOM38261">
    <property type="protein sequence ID" value="KOM38261"/>
    <property type="gene ID" value="LR48_Vigan03g164300"/>
</dbReference>
<organism evidence="2 3">
    <name type="scientific">Phaseolus angularis</name>
    <name type="common">Azuki bean</name>
    <name type="synonym">Vigna angularis</name>
    <dbReference type="NCBI Taxonomy" id="3914"/>
    <lineage>
        <taxon>Eukaryota</taxon>
        <taxon>Viridiplantae</taxon>
        <taxon>Streptophyta</taxon>
        <taxon>Embryophyta</taxon>
        <taxon>Tracheophyta</taxon>
        <taxon>Spermatophyta</taxon>
        <taxon>Magnoliopsida</taxon>
        <taxon>eudicotyledons</taxon>
        <taxon>Gunneridae</taxon>
        <taxon>Pentapetalae</taxon>
        <taxon>rosids</taxon>
        <taxon>fabids</taxon>
        <taxon>Fabales</taxon>
        <taxon>Fabaceae</taxon>
        <taxon>Papilionoideae</taxon>
        <taxon>50 kb inversion clade</taxon>
        <taxon>NPAAA clade</taxon>
        <taxon>indigoferoid/millettioid clade</taxon>
        <taxon>Phaseoleae</taxon>
        <taxon>Vigna</taxon>
    </lineage>
</organism>
<feature type="region of interest" description="Disordered" evidence="1">
    <location>
        <begin position="132"/>
        <end position="162"/>
    </location>
</feature>
<dbReference type="AlphaFoldDB" id="A0A0L9U665"/>
<evidence type="ECO:0000256" key="1">
    <source>
        <dbReference type="SAM" id="MobiDB-lite"/>
    </source>
</evidence>
<feature type="compositionally biased region" description="Basic and acidic residues" evidence="1">
    <location>
        <begin position="1"/>
        <end position="15"/>
    </location>
</feature>
<feature type="region of interest" description="Disordered" evidence="1">
    <location>
        <begin position="1"/>
        <end position="58"/>
    </location>
</feature>